<dbReference type="PANTHER" id="PTHR40434:SF1">
    <property type="entry name" value="CUPIN TYPE-1 DOMAIN-CONTAINING PROTEIN"/>
    <property type="match status" value="1"/>
</dbReference>
<dbReference type="InterPro" id="IPR011051">
    <property type="entry name" value="RmlC_Cupin_sf"/>
</dbReference>
<dbReference type="InterPro" id="IPR014710">
    <property type="entry name" value="RmlC-like_jellyroll"/>
</dbReference>
<dbReference type="SUPFAM" id="SSF51182">
    <property type="entry name" value="RmlC-like cupins"/>
    <property type="match status" value="1"/>
</dbReference>
<evidence type="ECO:0000313" key="2">
    <source>
        <dbReference type="Proteomes" id="UP001212997"/>
    </source>
</evidence>
<reference evidence="1" key="1">
    <citation type="submission" date="2022-07" db="EMBL/GenBank/DDBJ databases">
        <title>Genome Sequence of Physisporinus lineatus.</title>
        <authorList>
            <person name="Buettner E."/>
        </authorList>
    </citation>
    <scope>NUCLEOTIDE SEQUENCE</scope>
    <source>
        <strain evidence="1">VT162</strain>
    </source>
</reference>
<dbReference type="Gene3D" id="2.60.120.10">
    <property type="entry name" value="Jelly Rolls"/>
    <property type="match status" value="1"/>
</dbReference>
<comment type="caution">
    <text evidence="1">The sequence shown here is derived from an EMBL/GenBank/DDBJ whole genome shotgun (WGS) entry which is preliminary data.</text>
</comment>
<gene>
    <name evidence="1" type="ORF">NLI96_g11610</name>
</gene>
<dbReference type="Proteomes" id="UP001212997">
    <property type="component" value="Unassembled WGS sequence"/>
</dbReference>
<dbReference type="PANTHER" id="PTHR40434">
    <property type="entry name" value="CUPIN_2 DOMAIN-CONTAINING PROTEIN"/>
    <property type="match status" value="1"/>
</dbReference>
<organism evidence="1 2">
    <name type="scientific">Meripilus lineatus</name>
    <dbReference type="NCBI Taxonomy" id="2056292"/>
    <lineage>
        <taxon>Eukaryota</taxon>
        <taxon>Fungi</taxon>
        <taxon>Dikarya</taxon>
        <taxon>Basidiomycota</taxon>
        <taxon>Agaricomycotina</taxon>
        <taxon>Agaricomycetes</taxon>
        <taxon>Polyporales</taxon>
        <taxon>Meripilaceae</taxon>
        <taxon>Meripilus</taxon>
    </lineage>
</organism>
<accession>A0AAD5YAN8</accession>
<evidence type="ECO:0000313" key="1">
    <source>
        <dbReference type="EMBL" id="KAJ3475781.1"/>
    </source>
</evidence>
<dbReference type="AlphaFoldDB" id="A0AAD5YAN8"/>
<sequence>MTILENDSAHTEAEQQVRSLGYSHVYTWVDKPNAHYEAHSHTFPTSHLILEGSMTVCYPDDQPNHKEKFGKGARLDVPAGKAHETWAGEEGCTMVVGE</sequence>
<keyword evidence="2" id="KW-1185">Reference proteome</keyword>
<proteinExistence type="predicted"/>
<protein>
    <submittedName>
        <fullName evidence="1">Uncharacterized protein</fullName>
    </submittedName>
</protein>
<dbReference type="EMBL" id="JANAWD010000800">
    <property type="protein sequence ID" value="KAJ3475781.1"/>
    <property type="molecule type" value="Genomic_DNA"/>
</dbReference>
<name>A0AAD5YAN8_9APHY</name>